<feature type="domain" description="Aminotransferase class V" evidence="8">
    <location>
        <begin position="3"/>
        <end position="361"/>
    </location>
</feature>
<keyword evidence="3" id="KW-0479">Metal-binding</keyword>
<keyword evidence="10" id="KW-1185">Reference proteome</keyword>
<keyword evidence="5" id="KW-0408">Iron</keyword>
<comment type="caution">
    <text evidence="9">The sequence shown here is derived from an EMBL/GenBank/DDBJ whole genome shotgun (WGS) entry which is preliminary data.</text>
</comment>
<dbReference type="PANTHER" id="PTHR11601:SF50">
    <property type="entry name" value="CYSTEINE DESULFURASE ISCS 2-RELATED"/>
    <property type="match status" value="1"/>
</dbReference>
<evidence type="ECO:0000256" key="5">
    <source>
        <dbReference type="ARBA" id="ARBA00023004"/>
    </source>
</evidence>
<dbReference type="InterPro" id="IPR016454">
    <property type="entry name" value="Cysteine_dSase"/>
</dbReference>
<dbReference type="PANTHER" id="PTHR11601">
    <property type="entry name" value="CYSTEINE DESULFURYLASE FAMILY MEMBER"/>
    <property type="match status" value="1"/>
</dbReference>
<reference evidence="10" key="1">
    <citation type="journal article" date="2019" name="Int. J. Syst. Evol. Microbiol.">
        <title>The Global Catalogue of Microorganisms (GCM) 10K type strain sequencing project: providing services to taxonomists for standard genome sequencing and annotation.</title>
        <authorList>
            <consortium name="The Broad Institute Genomics Platform"/>
            <consortium name="The Broad Institute Genome Sequencing Center for Infectious Disease"/>
            <person name="Wu L."/>
            <person name="Ma J."/>
        </authorList>
    </citation>
    <scope>NUCLEOTIDE SEQUENCE [LARGE SCALE GENOMIC DNA]</scope>
    <source>
        <strain evidence="10">CCUG 46385</strain>
    </source>
</reference>
<dbReference type="InterPro" id="IPR020578">
    <property type="entry name" value="Aminotrans_V_PyrdxlP_BS"/>
</dbReference>
<evidence type="ECO:0000256" key="2">
    <source>
        <dbReference type="ARBA" id="ARBA00006490"/>
    </source>
</evidence>
<evidence type="ECO:0000256" key="4">
    <source>
        <dbReference type="ARBA" id="ARBA00022898"/>
    </source>
</evidence>
<evidence type="ECO:0000256" key="7">
    <source>
        <dbReference type="RuleBase" id="RU004504"/>
    </source>
</evidence>
<gene>
    <name evidence="9" type="ORF">ACFO4R_02865</name>
</gene>
<keyword evidence="4" id="KW-0663">Pyridoxal phosphate</keyword>
<proteinExistence type="inferred from homology"/>
<accession>A0ABV9QJS5</accession>
<dbReference type="InterPro" id="IPR015422">
    <property type="entry name" value="PyrdxlP-dep_Trfase_small"/>
</dbReference>
<name>A0ABV9QJS5_9FIRM</name>
<dbReference type="Gene3D" id="1.10.260.50">
    <property type="match status" value="1"/>
</dbReference>
<evidence type="ECO:0000256" key="3">
    <source>
        <dbReference type="ARBA" id="ARBA00022723"/>
    </source>
</evidence>
<dbReference type="InterPro" id="IPR015424">
    <property type="entry name" value="PyrdxlP-dep_Trfase"/>
</dbReference>
<dbReference type="InterPro" id="IPR015421">
    <property type="entry name" value="PyrdxlP-dep_Trfase_major"/>
</dbReference>
<organism evidence="9 10">
    <name type="scientific">Filifactor villosus</name>
    <dbReference type="NCBI Taxonomy" id="29374"/>
    <lineage>
        <taxon>Bacteria</taxon>
        <taxon>Bacillati</taxon>
        <taxon>Bacillota</taxon>
        <taxon>Clostridia</taxon>
        <taxon>Peptostreptococcales</taxon>
        <taxon>Filifactoraceae</taxon>
        <taxon>Filifactor</taxon>
    </lineage>
</organism>
<protein>
    <submittedName>
        <fullName evidence="9">Cysteine desulfurase family protein</fullName>
    </submittedName>
</protein>
<keyword evidence="6" id="KW-0411">Iron-sulfur</keyword>
<dbReference type="RefSeq" id="WP_379787495.1">
    <property type="nucleotide sequence ID" value="NZ_JBHSHL010000009.1"/>
</dbReference>
<dbReference type="SUPFAM" id="SSF53383">
    <property type="entry name" value="PLP-dependent transferases"/>
    <property type="match status" value="1"/>
</dbReference>
<comment type="cofactor">
    <cofactor evidence="1 7">
        <name>pyridoxal 5'-phosphate</name>
        <dbReference type="ChEBI" id="CHEBI:597326"/>
    </cofactor>
</comment>
<evidence type="ECO:0000256" key="6">
    <source>
        <dbReference type="ARBA" id="ARBA00023014"/>
    </source>
</evidence>
<dbReference type="EMBL" id="JBHSHL010000009">
    <property type="protein sequence ID" value="MFC4804015.1"/>
    <property type="molecule type" value="Genomic_DNA"/>
</dbReference>
<dbReference type="PROSITE" id="PS00595">
    <property type="entry name" value="AA_TRANSFER_CLASS_5"/>
    <property type="match status" value="1"/>
</dbReference>
<dbReference type="InterPro" id="IPR000192">
    <property type="entry name" value="Aminotrans_V_dom"/>
</dbReference>
<dbReference type="Gene3D" id="3.40.640.10">
    <property type="entry name" value="Type I PLP-dependent aspartate aminotransferase-like (Major domain)"/>
    <property type="match status" value="1"/>
</dbReference>
<comment type="similarity">
    <text evidence="2">Belongs to the class-V pyridoxal-phosphate-dependent aminotransferase family. NifS/IscS subfamily.</text>
</comment>
<evidence type="ECO:0000313" key="10">
    <source>
        <dbReference type="Proteomes" id="UP001595916"/>
    </source>
</evidence>
<dbReference type="Pfam" id="PF00266">
    <property type="entry name" value="Aminotran_5"/>
    <property type="match status" value="1"/>
</dbReference>
<dbReference type="Proteomes" id="UP001595916">
    <property type="component" value="Unassembled WGS sequence"/>
</dbReference>
<dbReference type="Gene3D" id="3.90.1150.10">
    <property type="entry name" value="Aspartate Aminotransferase, domain 1"/>
    <property type="match status" value="1"/>
</dbReference>
<evidence type="ECO:0000256" key="1">
    <source>
        <dbReference type="ARBA" id="ARBA00001933"/>
    </source>
</evidence>
<evidence type="ECO:0000313" key="9">
    <source>
        <dbReference type="EMBL" id="MFC4804015.1"/>
    </source>
</evidence>
<evidence type="ECO:0000259" key="8">
    <source>
        <dbReference type="Pfam" id="PF00266"/>
    </source>
</evidence>
<sequence>MKIYLDNSATTKPYQEVVEEMKAALTEDFYNPSSIYDGGVDISRKIEGYRSLIADTLGCKPKELLFTSGGTESINTAIFSLKNSRKKHIITSMAEHSATLEAMKKMEKLSFEVTYLKPSKDGSIKPEQVLDALREDTCLISLMAVNNELGSVTDVIGIAKQVKKKQDVLIHVDAVQAYLKQPLKLYDKVIDFLSISAHKIHGPKGVGVLYHNEEALLLPLIVGGGQEGGQRSGTLNTPGIYGMGKAIELFYPDLQNHTEKIRRRKEQLRDKILEEIDFVKVLSPEDGICHILNLSFVGLRGEILLHSLEKEGIYVSTGSACSSKKSYSHVLNALELGREIKEGAIRFSLSEETTEEEIDKVVEALKKNVVTIRRIMKMGKRRNV</sequence>
<dbReference type="PIRSF" id="PIRSF005572">
    <property type="entry name" value="NifS"/>
    <property type="match status" value="1"/>
</dbReference>